<proteinExistence type="predicted"/>
<name>A0ABY5L374_9CELL</name>
<dbReference type="Gene3D" id="3.30.10.20">
    <property type="match status" value="1"/>
</dbReference>
<dbReference type="Gene3D" id="1.10.3810.10">
    <property type="entry name" value="Biosynthetic peptidoglycan transglycosylase-like"/>
    <property type="match status" value="1"/>
</dbReference>
<gene>
    <name evidence="11" type="ORF">NP064_14770</name>
</gene>
<evidence type="ECO:0000256" key="8">
    <source>
        <dbReference type="ARBA" id="ARBA00049902"/>
    </source>
</evidence>
<accession>A0ABY5L374</accession>
<keyword evidence="4" id="KW-0808">Transferase</keyword>
<keyword evidence="3" id="KW-0328">Glycosyltransferase</keyword>
<evidence type="ECO:0000256" key="4">
    <source>
        <dbReference type="ARBA" id="ARBA00022679"/>
    </source>
</evidence>
<dbReference type="PROSITE" id="PS51178">
    <property type="entry name" value="PASTA"/>
    <property type="match status" value="1"/>
</dbReference>
<comment type="catalytic activity">
    <reaction evidence="7">
        <text>Preferential cleavage: (Ac)2-L-Lys-D-Ala-|-D-Ala. Also transpeptidation of peptidyl-alanyl moieties that are N-acyl substituents of D-alanine.</text>
        <dbReference type="EC" id="3.4.16.4"/>
    </reaction>
</comment>
<dbReference type="Gene3D" id="3.40.710.10">
    <property type="entry name" value="DD-peptidase/beta-lactamase superfamily"/>
    <property type="match status" value="1"/>
</dbReference>
<feature type="compositionally biased region" description="Gly residues" evidence="9">
    <location>
        <begin position="786"/>
        <end position="800"/>
    </location>
</feature>
<feature type="compositionally biased region" description="Polar residues" evidence="9">
    <location>
        <begin position="743"/>
        <end position="771"/>
    </location>
</feature>
<dbReference type="Pfam" id="PF00905">
    <property type="entry name" value="Transpeptidase"/>
    <property type="match status" value="1"/>
</dbReference>
<feature type="region of interest" description="Disordered" evidence="9">
    <location>
        <begin position="743"/>
        <end position="800"/>
    </location>
</feature>
<dbReference type="SUPFAM" id="SSF56601">
    <property type="entry name" value="beta-lactamase/transpeptidase-like"/>
    <property type="match status" value="1"/>
</dbReference>
<sequence>MAPSPRGRQVNLAQATALLLAFVLTAGVGGLVAAGTLLPAIAVAKGAADVTVTAFDDLPSELSTRPLSEKSTMLDATGNVLAEFYAEDRIVVPLDRIAPVMRDAVVATEDKRFFEHGGIDPTGMLRAAVKNASSDATQGASTLTQQYVKNVLLETAVRNGDAEAMAAATESEGIEGYSRKLREAKLAISLEKTTTKEQILENYLNIAQFGVSVYGVEAAAQKYFSTSAADLTYLQAATLAGVTQSPTKWDPIRNPENSQTRRNVVLQLMKAQGKITAEEYDAGIATPLADTLRPQEPRLGCMSADQAVPGSGYFCDYVVKVVKNNEAFGATEDERLDLLYRGGLTITTTLDPAEQAIADSEVKKSIPVDDRSGVAHAMSVVEPGTGRITAMAQNRVYTAVNSGVPGESSVNYNTDKAYGGSTGFAPGSTFKAFTLLEWLKQGHSLNETVDGTKMSYPQRAFTAPCTTLGTDTYKFGNAEGGRSGVMSVLDATRNSVNSAFIAMATQLDLCSIMEGAASLGVVQGGNGKAFDPLPANVLGSQSVAPLKMAAAFATFASGGMYCEPIAITSVTNPAGEEIPIPSANCTRAVEPQIANAMNHAMSNVWTGTAKSVGAPPFASAGKTGTTSRNENTWFVGYTPLRAAAVWVGYSEGMIPVQRMNVGGKWVQYMYGSTVAAPTWKSFMTQAMAGKDVPDFGAVDSTLLYGVQIPVPNVVGQAPEAAISALRAAGFNARVGPDQVNSNAAAGSVGSQSLTGTGTKGSWVTLSLSNGQPPAPSNDGDPDRGRGGGNGPGGPGPEGNN</sequence>
<feature type="domain" description="PASTA" evidence="10">
    <location>
        <begin position="705"/>
        <end position="769"/>
    </location>
</feature>
<dbReference type="InterPro" id="IPR023346">
    <property type="entry name" value="Lysozyme-like_dom_sf"/>
</dbReference>
<evidence type="ECO:0000256" key="3">
    <source>
        <dbReference type="ARBA" id="ARBA00022676"/>
    </source>
</evidence>
<dbReference type="SMART" id="SM00740">
    <property type="entry name" value="PASTA"/>
    <property type="match status" value="1"/>
</dbReference>
<evidence type="ECO:0000256" key="5">
    <source>
        <dbReference type="ARBA" id="ARBA00022801"/>
    </source>
</evidence>
<dbReference type="InterPro" id="IPR036950">
    <property type="entry name" value="PBP_transglycosylase"/>
</dbReference>
<dbReference type="InterPro" id="IPR050396">
    <property type="entry name" value="Glycosyltr_51/Transpeptidase"/>
</dbReference>
<dbReference type="PANTHER" id="PTHR32282:SF33">
    <property type="entry name" value="PEPTIDOGLYCAN GLYCOSYLTRANSFERASE"/>
    <property type="match status" value="1"/>
</dbReference>
<evidence type="ECO:0000256" key="9">
    <source>
        <dbReference type="SAM" id="MobiDB-lite"/>
    </source>
</evidence>
<dbReference type="Pfam" id="PF03793">
    <property type="entry name" value="PASTA"/>
    <property type="match status" value="1"/>
</dbReference>
<dbReference type="RefSeq" id="WP_227570094.1">
    <property type="nucleotide sequence ID" value="NZ_CP101988.1"/>
</dbReference>
<keyword evidence="5" id="KW-0378">Hydrolase</keyword>
<dbReference type="InterPro" id="IPR001460">
    <property type="entry name" value="PCN-bd_Tpept"/>
</dbReference>
<dbReference type="InterPro" id="IPR012338">
    <property type="entry name" value="Beta-lactam/transpept-like"/>
</dbReference>
<keyword evidence="6" id="KW-0511">Multifunctional enzyme</keyword>
<dbReference type="Pfam" id="PF00912">
    <property type="entry name" value="Transgly"/>
    <property type="match status" value="1"/>
</dbReference>
<evidence type="ECO:0000256" key="2">
    <source>
        <dbReference type="ARBA" id="ARBA00022670"/>
    </source>
</evidence>
<comment type="catalytic activity">
    <reaction evidence="8">
        <text>[GlcNAc-(1-&gt;4)-Mur2Ac(oyl-L-Ala-gamma-D-Glu-L-Lys-D-Ala-D-Ala)](n)-di-trans,octa-cis-undecaprenyl diphosphate + beta-D-GlcNAc-(1-&gt;4)-Mur2Ac(oyl-L-Ala-gamma-D-Glu-L-Lys-D-Ala-D-Ala)-di-trans,octa-cis-undecaprenyl diphosphate = [GlcNAc-(1-&gt;4)-Mur2Ac(oyl-L-Ala-gamma-D-Glu-L-Lys-D-Ala-D-Ala)](n+1)-di-trans,octa-cis-undecaprenyl diphosphate + di-trans,octa-cis-undecaprenyl diphosphate + H(+)</text>
        <dbReference type="Rhea" id="RHEA:23708"/>
        <dbReference type="Rhea" id="RHEA-COMP:9602"/>
        <dbReference type="Rhea" id="RHEA-COMP:9603"/>
        <dbReference type="ChEBI" id="CHEBI:15378"/>
        <dbReference type="ChEBI" id="CHEBI:58405"/>
        <dbReference type="ChEBI" id="CHEBI:60033"/>
        <dbReference type="ChEBI" id="CHEBI:78435"/>
        <dbReference type="EC" id="2.4.99.28"/>
    </reaction>
</comment>
<evidence type="ECO:0000256" key="7">
    <source>
        <dbReference type="ARBA" id="ARBA00034000"/>
    </source>
</evidence>
<organism evidence="11 12">
    <name type="scientific">Cellulomonas chengniuliangii</name>
    <dbReference type="NCBI Taxonomy" id="2968084"/>
    <lineage>
        <taxon>Bacteria</taxon>
        <taxon>Bacillati</taxon>
        <taxon>Actinomycetota</taxon>
        <taxon>Actinomycetes</taxon>
        <taxon>Micrococcales</taxon>
        <taxon>Cellulomonadaceae</taxon>
        <taxon>Cellulomonas</taxon>
    </lineage>
</organism>
<dbReference type="CDD" id="cd06577">
    <property type="entry name" value="PASTA_pknB"/>
    <property type="match status" value="1"/>
</dbReference>
<dbReference type="SUPFAM" id="SSF53955">
    <property type="entry name" value="Lysozyme-like"/>
    <property type="match status" value="1"/>
</dbReference>
<keyword evidence="2" id="KW-0645">Protease</keyword>
<evidence type="ECO:0000313" key="11">
    <source>
        <dbReference type="EMBL" id="UUI75023.1"/>
    </source>
</evidence>
<dbReference type="Proteomes" id="UP001316189">
    <property type="component" value="Chromosome"/>
</dbReference>
<evidence type="ECO:0000259" key="10">
    <source>
        <dbReference type="PROSITE" id="PS51178"/>
    </source>
</evidence>
<protein>
    <submittedName>
        <fullName evidence="11">Penicillin-binding protein</fullName>
    </submittedName>
</protein>
<dbReference type="PANTHER" id="PTHR32282">
    <property type="entry name" value="BINDING PROTEIN TRANSPEPTIDASE, PUTATIVE-RELATED"/>
    <property type="match status" value="1"/>
</dbReference>
<keyword evidence="1" id="KW-0121">Carboxypeptidase</keyword>
<dbReference type="EMBL" id="CP101988">
    <property type="protein sequence ID" value="UUI75023.1"/>
    <property type="molecule type" value="Genomic_DNA"/>
</dbReference>
<reference evidence="11 12" key="1">
    <citation type="submission" date="2022-07" db="EMBL/GenBank/DDBJ databases">
        <title>Novel species in genus cellulomonas.</title>
        <authorList>
            <person name="Ye L."/>
        </authorList>
    </citation>
    <scope>NUCLEOTIDE SEQUENCE [LARGE SCALE GENOMIC DNA]</scope>
    <source>
        <strain evidence="12">zg-Y338</strain>
    </source>
</reference>
<dbReference type="InterPro" id="IPR001264">
    <property type="entry name" value="Glyco_trans_51"/>
</dbReference>
<evidence type="ECO:0000256" key="1">
    <source>
        <dbReference type="ARBA" id="ARBA00022645"/>
    </source>
</evidence>
<keyword evidence="12" id="KW-1185">Reference proteome</keyword>
<evidence type="ECO:0000256" key="6">
    <source>
        <dbReference type="ARBA" id="ARBA00023268"/>
    </source>
</evidence>
<evidence type="ECO:0000313" key="12">
    <source>
        <dbReference type="Proteomes" id="UP001316189"/>
    </source>
</evidence>
<dbReference type="InterPro" id="IPR005543">
    <property type="entry name" value="PASTA_dom"/>
</dbReference>